<name>A0A2U9IUY6_9CREN</name>
<evidence type="ECO:0000313" key="2">
    <source>
        <dbReference type="Proteomes" id="UP000247586"/>
    </source>
</evidence>
<organism evidence="1 2">
    <name type="scientific">Metallosphaera hakonensis JCM 8857 = DSM 7519</name>
    <dbReference type="NCBI Taxonomy" id="1293036"/>
    <lineage>
        <taxon>Archaea</taxon>
        <taxon>Thermoproteota</taxon>
        <taxon>Thermoprotei</taxon>
        <taxon>Sulfolobales</taxon>
        <taxon>Sulfolobaceae</taxon>
        <taxon>Metallosphaera</taxon>
    </lineage>
</organism>
<keyword evidence="2" id="KW-1185">Reference proteome</keyword>
<dbReference type="Proteomes" id="UP000247586">
    <property type="component" value="Chromosome"/>
</dbReference>
<accession>A0A2U9IUY6</accession>
<reference evidence="2" key="3">
    <citation type="submission" date="2020-03" db="EMBL/GenBank/DDBJ databases">
        <title>Sequencing and Assembly of Multiple Reported Metal-Biooxidizing Members of the Extremely Thermoacidophilic Archaeal Family Sulfolobaceae.</title>
        <authorList>
            <person name="Counts J.A."/>
            <person name="Kelly R.M."/>
        </authorList>
    </citation>
    <scope>NUCLEOTIDE SEQUENCE [LARGE SCALE GENOMIC DNA]</scope>
    <source>
        <strain evidence="2">HO1-1</strain>
    </source>
</reference>
<dbReference type="AlphaFoldDB" id="A0A2U9IUY6"/>
<reference evidence="2" key="2">
    <citation type="submission" date="2020-03" db="EMBL/GenBank/DDBJ databases">
        <title>Complete Genome Sequences of Extremely Thermoacidophilic, Metal-Mobilizing Type-Strain Members of the Archaeal Family Sulfolobaceae: Acidianus brierleyi DSM-1651T, Acidianus sulfidivorans DSM-18786T, Metallosphaera hakonensis DSM-7519T, and Metallosphaera prunae DSM-10039T.</title>
        <authorList>
            <person name="Counts J.A."/>
            <person name="Kelly R.M."/>
        </authorList>
    </citation>
    <scope>NUCLEOTIDE SEQUENCE [LARGE SCALE GENOMIC DNA]</scope>
    <source>
        <strain evidence="2">HO1-1</strain>
    </source>
</reference>
<proteinExistence type="predicted"/>
<sequence>MRKTPPWDLEFELHEDLLVELYQGFGNMFFPSYAQELLKEKRPPNSREQNWSIRQKMLNLIKRINSYF</sequence>
<evidence type="ECO:0000313" key="1">
    <source>
        <dbReference type="EMBL" id="AWR99805.1"/>
    </source>
</evidence>
<gene>
    <name evidence="1" type="ORF">DFR87_08995</name>
</gene>
<protein>
    <submittedName>
        <fullName evidence="1">Uncharacterized protein</fullName>
    </submittedName>
</protein>
<reference evidence="1 2" key="1">
    <citation type="submission" date="2018-05" db="EMBL/GenBank/DDBJ databases">
        <title>Complete Genome Sequences of Extremely Thermoacidophilic, Metal-Mobilizing Type-Strain Members of the Archaeal Family Sulfolobaceae: Acidianus brierleyi DSM-1651T, Acidianus sulfidivorans DSM-18786T, Metallosphaera hakonensis DSM-7519T, and Metallosphaera prunae DSM-10039T.</title>
        <authorList>
            <person name="Counts J.A."/>
            <person name="Kelly R.M."/>
        </authorList>
    </citation>
    <scope>NUCLEOTIDE SEQUENCE [LARGE SCALE GENOMIC DNA]</scope>
    <source>
        <strain evidence="1 2">HO1-1</strain>
    </source>
</reference>
<dbReference type="EMBL" id="CP029287">
    <property type="protein sequence ID" value="AWR99805.1"/>
    <property type="molecule type" value="Genomic_DNA"/>
</dbReference>